<dbReference type="Proteomes" id="UP001164929">
    <property type="component" value="Chromosome 5"/>
</dbReference>
<sequence>MRAFLPSLKIKFIWRFQESIHCFARRHQQVALRH</sequence>
<protein>
    <submittedName>
        <fullName evidence="1">Uncharacterized protein</fullName>
    </submittedName>
</protein>
<keyword evidence="2" id="KW-1185">Reference proteome</keyword>
<evidence type="ECO:0000313" key="2">
    <source>
        <dbReference type="Proteomes" id="UP001164929"/>
    </source>
</evidence>
<dbReference type="EMBL" id="JAQIZT010000005">
    <property type="protein sequence ID" value="KAJ6999084.1"/>
    <property type="molecule type" value="Genomic_DNA"/>
</dbReference>
<dbReference type="AlphaFoldDB" id="A0AAD6QYP0"/>
<accession>A0AAD6QYP0</accession>
<organism evidence="1 2">
    <name type="scientific">Populus alba x Populus x berolinensis</name>
    <dbReference type="NCBI Taxonomy" id="444605"/>
    <lineage>
        <taxon>Eukaryota</taxon>
        <taxon>Viridiplantae</taxon>
        <taxon>Streptophyta</taxon>
        <taxon>Embryophyta</taxon>
        <taxon>Tracheophyta</taxon>
        <taxon>Spermatophyta</taxon>
        <taxon>Magnoliopsida</taxon>
        <taxon>eudicotyledons</taxon>
        <taxon>Gunneridae</taxon>
        <taxon>Pentapetalae</taxon>
        <taxon>rosids</taxon>
        <taxon>fabids</taxon>
        <taxon>Malpighiales</taxon>
        <taxon>Salicaceae</taxon>
        <taxon>Saliceae</taxon>
        <taxon>Populus</taxon>
    </lineage>
</organism>
<reference evidence="1" key="1">
    <citation type="journal article" date="2023" name="Mol. Ecol. Resour.">
        <title>Chromosome-level genome assembly of a triploid poplar Populus alba 'Berolinensis'.</title>
        <authorList>
            <person name="Chen S."/>
            <person name="Yu Y."/>
            <person name="Wang X."/>
            <person name="Wang S."/>
            <person name="Zhang T."/>
            <person name="Zhou Y."/>
            <person name="He R."/>
            <person name="Meng N."/>
            <person name="Wang Y."/>
            <person name="Liu W."/>
            <person name="Liu Z."/>
            <person name="Liu J."/>
            <person name="Guo Q."/>
            <person name="Huang H."/>
            <person name="Sederoff R.R."/>
            <person name="Wang G."/>
            <person name="Qu G."/>
            <person name="Chen S."/>
        </authorList>
    </citation>
    <scope>NUCLEOTIDE SEQUENCE</scope>
    <source>
        <strain evidence="1">SC-2020</strain>
    </source>
</reference>
<gene>
    <name evidence="1" type="ORF">NC653_015044</name>
</gene>
<comment type="caution">
    <text evidence="1">The sequence shown here is derived from an EMBL/GenBank/DDBJ whole genome shotgun (WGS) entry which is preliminary data.</text>
</comment>
<name>A0AAD6QYP0_9ROSI</name>
<evidence type="ECO:0000313" key="1">
    <source>
        <dbReference type="EMBL" id="KAJ6999084.1"/>
    </source>
</evidence>
<proteinExistence type="predicted"/>